<dbReference type="InParanoid" id="A0A0D0C9D9"/>
<proteinExistence type="predicted"/>
<dbReference type="Proteomes" id="UP000054538">
    <property type="component" value="Unassembled WGS sequence"/>
</dbReference>
<reference evidence="3" key="2">
    <citation type="submission" date="2015-01" db="EMBL/GenBank/DDBJ databases">
        <title>Evolutionary Origins and Diversification of the Mycorrhizal Mutualists.</title>
        <authorList>
            <consortium name="DOE Joint Genome Institute"/>
            <consortium name="Mycorrhizal Genomics Consortium"/>
            <person name="Kohler A."/>
            <person name="Kuo A."/>
            <person name="Nagy L.G."/>
            <person name="Floudas D."/>
            <person name="Copeland A."/>
            <person name="Barry K.W."/>
            <person name="Cichocki N."/>
            <person name="Veneault-Fourrey C."/>
            <person name="LaButti K."/>
            <person name="Lindquist E.A."/>
            <person name="Lipzen A."/>
            <person name="Lundell T."/>
            <person name="Morin E."/>
            <person name="Murat C."/>
            <person name="Riley R."/>
            <person name="Ohm R."/>
            <person name="Sun H."/>
            <person name="Tunlid A."/>
            <person name="Henrissat B."/>
            <person name="Grigoriev I.V."/>
            <person name="Hibbett D.S."/>
            <person name="Martin F."/>
        </authorList>
    </citation>
    <scope>NUCLEOTIDE SEQUENCE [LARGE SCALE GENOMIC DNA]</scope>
    <source>
        <strain evidence="3">Ve08.2h10</strain>
    </source>
</reference>
<feature type="compositionally biased region" description="Polar residues" evidence="1">
    <location>
        <begin position="58"/>
        <end position="81"/>
    </location>
</feature>
<keyword evidence="3" id="KW-1185">Reference proteome</keyword>
<accession>A0A0D0C9D9</accession>
<organism evidence="2 3">
    <name type="scientific">Paxillus rubicundulus Ve08.2h10</name>
    <dbReference type="NCBI Taxonomy" id="930991"/>
    <lineage>
        <taxon>Eukaryota</taxon>
        <taxon>Fungi</taxon>
        <taxon>Dikarya</taxon>
        <taxon>Basidiomycota</taxon>
        <taxon>Agaricomycotina</taxon>
        <taxon>Agaricomycetes</taxon>
        <taxon>Agaricomycetidae</taxon>
        <taxon>Boletales</taxon>
        <taxon>Paxilineae</taxon>
        <taxon>Paxillaceae</taxon>
        <taxon>Paxillus</taxon>
    </lineage>
</organism>
<evidence type="ECO:0000313" key="2">
    <source>
        <dbReference type="EMBL" id="KIK79487.1"/>
    </source>
</evidence>
<protein>
    <submittedName>
        <fullName evidence="2">Uncharacterized protein</fullName>
    </submittedName>
</protein>
<gene>
    <name evidence="2" type="ORF">PAXRUDRAFT_161202</name>
</gene>
<name>A0A0D0C9D9_9AGAM</name>
<dbReference type="OrthoDB" id="2687561at2759"/>
<reference evidence="2 3" key="1">
    <citation type="submission" date="2014-04" db="EMBL/GenBank/DDBJ databases">
        <authorList>
            <consortium name="DOE Joint Genome Institute"/>
            <person name="Kuo A."/>
            <person name="Kohler A."/>
            <person name="Jargeat P."/>
            <person name="Nagy L.G."/>
            <person name="Floudas D."/>
            <person name="Copeland A."/>
            <person name="Barry K.W."/>
            <person name="Cichocki N."/>
            <person name="Veneault-Fourrey C."/>
            <person name="LaButti K."/>
            <person name="Lindquist E.A."/>
            <person name="Lipzen A."/>
            <person name="Lundell T."/>
            <person name="Morin E."/>
            <person name="Murat C."/>
            <person name="Sun H."/>
            <person name="Tunlid A."/>
            <person name="Henrissat B."/>
            <person name="Grigoriev I.V."/>
            <person name="Hibbett D.S."/>
            <person name="Martin F."/>
            <person name="Nordberg H.P."/>
            <person name="Cantor M.N."/>
            <person name="Hua S.X."/>
        </authorList>
    </citation>
    <scope>NUCLEOTIDE SEQUENCE [LARGE SCALE GENOMIC DNA]</scope>
    <source>
        <strain evidence="2 3">Ve08.2h10</strain>
    </source>
</reference>
<dbReference type="AlphaFoldDB" id="A0A0D0C9D9"/>
<feature type="region of interest" description="Disordered" evidence="1">
    <location>
        <begin position="1"/>
        <end position="81"/>
    </location>
</feature>
<evidence type="ECO:0000256" key="1">
    <source>
        <dbReference type="SAM" id="MobiDB-lite"/>
    </source>
</evidence>
<dbReference type="HOGENOM" id="CLU_058572_1_1_1"/>
<sequence>MWKHKAKDANLPVSLHPPKCTTTNKHTEQDSSRNAEGDSSSDEESDDERGGILMVNPPSAQLTTQSPSGTEALSAGWTQGQNGHSCKWRKNEVNPWIDYLINAKNHSVVMCQRKVFDVCFYNDTASSDHLECNTDNADGFLHCNIGAMQPPVCCNIHASAEFPPYTSDVPKPPTIPQCSRIPQYTKGKHNFDLVNTLNDWQEAKTTTIFGWASLNNHGPSLIMPNTTLDHIVNCTHHHKIHTAQDLKQETGWMDTEHFGMEVMAIIQRHALPLPSPFVSMPLRPTSSNNISITSHLRPPTPSSPISHMIHLLNIPKWHNKCSACGHEGHNAHNRICVQHPSQTSASEKENVSHSHSLLYPRLTASVDQHTLQHLMS</sequence>
<feature type="compositionally biased region" description="Basic and acidic residues" evidence="1">
    <location>
        <begin position="25"/>
        <end position="36"/>
    </location>
</feature>
<dbReference type="EMBL" id="KN826269">
    <property type="protein sequence ID" value="KIK79487.1"/>
    <property type="molecule type" value="Genomic_DNA"/>
</dbReference>
<evidence type="ECO:0000313" key="3">
    <source>
        <dbReference type="Proteomes" id="UP000054538"/>
    </source>
</evidence>